<evidence type="ECO:0000256" key="5">
    <source>
        <dbReference type="RuleBase" id="RU362125"/>
    </source>
</evidence>
<organism evidence="9 10">
    <name type="scientific">Lentibacillus halodurans</name>
    <dbReference type="NCBI Taxonomy" id="237679"/>
    <lineage>
        <taxon>Bacteria</taxon>
        <taxon>Bacillati</taxon>
        <taxon>Bacillota</taxon>
        <taxon>Bacilli</taxon>
        <taxon>Bacillales</taxon>
        <taxon>Bacillaceae</taxon>
        <taxon>Lentibacillus</taxon>
    </lineage>
</organism>
<dbReference type="FunFam" id="1.10.540.10:FF:000013">
    <property type="entry name" value="Acyl-CoA dehydrogenase"/>
    <property type="match status" value="1"/>
</dbReference>
<dbReference type="InterPro" id="IPR006089">
    <property type="entry name" value="Acyl-CoA_DH_CS"/>
</dbReference>
<dbReference type="SUPFAM" id="SSF47203">
    <property type="entry name" value="Acyl-CoA dehydrogenase C-terminal domain-like"/>
    <property type="match status" value="1"/>
</dbReference>
<dbReference type="InterPro" id="IPR036250">
    <property type="entry name" value="AcylCo_DH-like_C"/>
</dbReference>
<dbReference type="PANTHER" id="PTHR43884">
    <property type="entry name" value="ACYL-COA DEHYDROGENASE"/>
    <property type="match status" value="1"/>
</dbReference>
<dbReference type="EMBL" id="FOJW01000005">
    <property type="protein sequence ID" value="SFB02647.1"/>
    <property type="molecule type" value="Genomic_DNA"/>
</dbReference>
<evidence type="ECO:0000256" key="2">
    <source>
        <dbReference type="ARBA" id="ARBA00009347"/>
    </source>
</evidence>
<name>A0A1I0XPN5_9BACI</name>
<dbReference type="InterPro" id="IPR046373">
    <property type="entry name" value="Acyl-CoA_Oxase/DH_mid-dom_sf"/>
</dbReference>
<dbReference type="RefSeq" id="WP_090236306.1">
    <property type="nucleotide sequence ID" value="NZ_FOJW01000005.1"/>
</dbReference>
<dbReference type="Gene3D" id="1.10.540.10">
    <property type="entry name" value="Acyl-CoA dehydrogenase/oxidase, N-terminal domain"/>
    <property type="match status" value="1"/>
</dbReference>
<dbReference type="Gene3D" id="1.20.140.10">
    <property type="entry name" value="Butyryl-CoA Dehydrogenase, subunit A, domain 3"/>
    <property type="match status" value="1"/>
</dbReference>
<keyword evidence="4 5" id="KW-0274">FAD</keyword>
<dbReference type="InterPro" id="IPR006091">
    <property type="entry name" value="Acyl-CoA_Oxase/DH_mid-dom"/>
</dbReference>
<proteinExistence type="inferred from homology"/>
<dbReference type="GO" id="GO:0050660">
    <property type="term" value="F:flavin adenine dinucleotide binding"/>
    <property type="evidence" value="ECO:0007669"/>
    <property type="project" value="InterPro"/>
</dbReference>
<evidence type="ECO:0000256" key="3">
    <source>
        <dbReference type="ARBA" id="ARBA00022630"/>
    </source>
</evidence>
<sequence>MTVSTAEEIDMIRQSVRLLCSKFPESYWRETDEKKAYPEEFIQTLTKEGWLSVLIPEEYGGSGLGMYEASVILEEINRSGGNAGAGHAQMYTMGAILRHGSEEQKQRYLPKIASGELRLQAFGITEPTAGSDTTSIETTAVREGDKYIINGQKIWISRTQYSDLMLLLARTTPKDQVVKKTDGLSLFILDMKDQKNNITIRPIDTMINHATTEVFFDNAEIPAENLIGMEGKGFKQVLSGMNAERILIASESIGDGKYFIDKAVQYANEREVFSRPIGQNQGVQFPISQSYMDIEAAALMRDRAANLFDAAEDCGAEANMAKYLSTESTWKAANATMTTFGGYGFATEYNIERKFREARLYIVAPVTNNLVTTYIGQHVLGLPRSF</sequence>
<keyword evidence="3 5" id="KW-0285">Flavoprotein</keyword>
<dbReference type="GO" id="GO:0003995">
    <property type="term" value="F:acyl-CoA dehydrogenase activity"/>
    <property type="evidence" value="ECO:0007669"/>
    <property type="project" value="InterPro"/>
</dbReference>
<comment type="cofactor">
    <cofactor evidence="1 5">
        <name>FAD</name>
        <dbReference type="ChEBI" id="CHEBI:57692"/>
    </cofactor>
</comment>
<dbReference type="Pfam" id="PF00441">
    <property type="entry name" value="Acyl-CoA_dh_1"/>
    <property type="match status" value="1"/>
</dbReference>
<gene>
    <name evidence="9" type="ORF">SAMN04488072_105219</name>
</gene>
<evidence type="ECO:0000313" key="10">
    <source>
        <dbReference type="Proteomes" id="UP000198642"/>
    </source>
</evidence>
<dbReference type="Pfam" id="PF02771">
    <property type="entry name" value="Acyl-CoA_dh_N"/>
    <property type="match status" value="1"/>
</dbReference>
<dbReference type="PROSITE" id="PS00072">
    <property type="entry name" value="ACYL_COA_DH_1"/>
    <property type="match status" value="1"/>
</dbReference>
<dbReference type="OrthoDB" id="9802447at2"/>
<evidence type="ECO:0000256" key="4">
    <source>
        <dbReference type="ARBA" id="ARBA00022827"/>
    </source>
</evidence>
<dbReference type="SUPFAM" id="SSF56645">
    <property type="entry name" value="Acyl-CoA dehydrogenase NM domain-like"/>
    <property type="match status" value="1"/>
</dbReference>
<dbReference type="Pfam" id="PF02770">
    <property type="entry name" value="Acyl-CoA_dh_M"/>
    <property type="match status" value="1"/>
</dbReference>
<evidence type="ECO:0000313" key="9">
    <source>
        <dbReference type="EMBL" id="SFB02647.1"/>
    </source>
</evidence>
<dbReference type="FunFam" id="2.40.110.10:FF:000014">
    <property type="entry name" value="Probable acyl-CoA dehydrogenase"/>
    <property type="match status" value="1"/>
</dbReference>
<dbReference type="InterPro" id="IPR013786">
    <property type="entry name" value="AcylCoA_DH/ox_N"/>
</dbReference>
<dbReference type="InterPro" id="IPR009075">
    <property type="entry name" value="AcylCo_DH/oxidase_C"/>
</dbReference>
<dbReference type="AlphaFoldDB" id="A0A1I0XPN5"/>
<dbReference type="FunFam" id="1.20.140.10:FF:000012">
    <property type="entry name" value="Acyl-CoA dehydrogenase fadE12"/>
    <property type="match status" value="1"/>
</dbReference>
<dbReference type="InterPro" id="IPR037069">
    <property type="entry name" value="AcylCoA_DH/ox_N_sf"/>
</dbReference>
<feature type="domain" description="Acyl-CoA oxidase/dehydrogenase middle" evidence="7">
    <location>
        <begin position="121"/>
        <end position="218"/>
    </location>
</feature>
<feature type="domain" description="Acyl-CoA dehydrogenase/oxidase N-terminal" evidence="8">
    <location>
        <begin position="7"/>
        <end position="116"/>
    </location>
</feature>
<comment type="similarity">
    <text evidence="2 5">Belongs to the acyl-CoA dehydrogenase family.</text>
</comment>
<evidence type="ECO:0000259" key="7">
    <source>
        <dbReference type="Pfam" id="PF02770"/>
    </source>
</evidence>
<dbReference type="STRING" id="237679.SAMN04488072_105219"/>
<evidence type="ECO:0000259" key="8">
    <source>
        <dbReference type="Pfam" id="PF02771"/>
    </source>
</evidence>
<evidence type="ECO:0000259" key="6">
    <source>
        <dbReference type="Pfam" id="PF00441"/>
    </source>
</evidence>
<reference evidence="9 10" key="1">
    <citation type="submission" date="2016-10" db="EMBL/GenBank/DDBJ databases">
        <authorList>
            <person name="de Groot N.N."/>
        </authorList>
    </citation>
    <scope>NUCLEOTIDE SEQUENCE [LARGE SCALE GENOMIC DNA]</scope>
    <source>
        <strain evidence="9 10">CGMCC 1.3702</strain>
    </source>
</reference>
<feature type="domain" description="Acyl-CoA dehydrogenase/oxidase C-terminal" evidence="6">
    <location>
        <begin position="231"/>
        <end position="363"/>
    </location>
</feature>
<protein>
    <submittedName>
        <fullName evidence="9">Acyl-CoA dehydrogenase</fullName>
    </submittedName>
</protein>
<keyword evidence="10" id="KW-1185">Reference proteome</keyword>
<keyword evidence="5" id="KW-0560">Oxidoreductase</keyword>
<accession>A0A1I0XPN5</accession>
<dbReference type="Gene3D" id="2.40.110.10">
    <property type="entry name" value="Butyryl-CoA Dehydrogenase, subunit A, domain 2"/>
    <property type="match status" value="1"/>
</dbReference>
<dbReference type="PANTHER" id="PTHR43884:SF12">
    <property type="entry name" value="ISOVALERYL-COA DEHYDROGENASE, MITOCHONDRIAL-RELATED"/>
    <property type="match status" value="1"/>
</dbReference>
<dbReference type="Proteomes" id="UP000198642">
    <property type="component" value="Unassembled WGS sequence"/>
</dbReference>
<dbReference type="InterPro" id="IPR009100">
    <property type="entry name" value="AcylCoA_DH/oxidase_NM_dom_sf"/>
</dbReference>
<evidence type="ECO:0000256" key="1">
    <source>
        <dbReference type="ARBA" id="ARBA00001974"/>
    </source>
</evidence>